<dbReference type="PROSITE" id="PS50109">
    <property type="entry name" value="HIS_KIN"/>
    <property type="match status" value="1"/>
</dbReference>
<feature type="transmembrane region" description="Helical" evidence="13">
    <location>
        <begin position="197"/>
        <end position="215"/>
    </location>
</feature>
<dbReference type="STRING" id="1177179.A11A3_05084"/>
<dbReference type="EMBL" id="AMRJ01000005">
    <property type="protein sequence ID" value="EKF75039.1"/>
    <property type="molecule type" value="Genomic_DNA"/>
</dbReference>
<dbReference type="InterPro" id="IPR003594">
    <property type="entry name" value="HATPase_dom"/>
</dbReference>
<gene>
    <name evidence="17" type="ORF">A11A3_05084</name>
</gene>
<dbReference type="SUPFAM" id="SSF47384">
    <property type="entry name" value="Homodimeric domain of signal transducing histidine kinase"/>
    <property type="match status" value="1"/>
</dbReference>
<evidence type="ECO:0000259" key="15">
    <source>
        <dbReference type="PROSITE" id="PS50109"/>
    </source>
</evidence>
<dbReference type="Pfam" id="PF07695">
    <property type="entry name" value="7TMR-DISM_7TM"/>
    <property type="match status" value="1"/>
</dbReference>
<dbReference type="InterPro" id="IPR011622">
    <property type="entry name" value="7TMR_DISM_rcpt_extracell_dom2"/>
</dbReference>
<keyword evidence="6 17" id="KW-0418">Kinase</keyword>
<dbReference type="SMART" id="SM00448">
    <property type="entry name" value="REC"/>
    <property type="match status" value="1"/>
</dbReference>
<dbReference type="InterPro" id="IPR004358">
    <property type="entry name" value="Sig_transdc_His_kin-like_C"/>
</dbReference>
<dbReference type="AlphaFoldDB" id="L0WE88"/>
<organism evidence="17 18">
    <name type="scientific">Alcanivorax hongdengensis A-11-3</name>
    <dbReference type="NCBI Taxonomy" id="1177179"/>
    <lineage>
        <taxon>Bacteria</taxon>
        <taxon>Pseudomonadati</taxon>
        <taxon>Pseudomonadota</taxon>
        <taxon>Gammaproteobacteria</taxon>
        <taxon>Oceanospirillales</taxon>
        <taxon>Alcanivoracaceae</taxon>
        <taxon>Alcanivorax</taxon>
    </lineage>
</organism>
<feature type="signal peptide" evidence="14">
    <location>
        <begin position="1"/>
        <end position="26"/>
    </location>
</feature>
<dbReference type="SUPFAM" id="SSF52172">
    <property type="entry name" value="CheY-like"/>
    <property type="match status" value="1"/>
</dbReference>
<evidence type="ECO:0000256" key="1">
    <source>
        <dbReference type="ARBA" id="ARBA00000085"/>
    </source>
</evidence>
<keyword evidence="13" id="KW-1133">Transmembrane helix</keyword>
<dbReference type="CDD" id="cd00082">
    <property type="entry name" value="HisKA"/>
    <property type="match status" value="1"/>
</dbReference>
<dbReference type="PANTHER" id="PTHR45339:SF5">
    <property type="entry name" value="HISTIDINE KINASE"/>
    <property type="match status" value="1"/>
</dbReference>
<evidence type="ECO:0000256" key="14">
    <source>
        <dbReference type="SAM" id="SignalP"/>
    </source>
</evidence>
<dbReference type="PRINTS" id="PR00344">
    <property type="entry name" value="BCTRLSENSOR"/>
</dbReference>
<keyword evidence="14" id="KW-0732">Signal</keyword>
<evidence type="ECO:0000256" key="10">
    <source>
        <dbReference type="ARBA" id="ARBA00068150"/>
    </source>
</evidence>
<name>L0WE88_9GAMM</name>
<sequence>MFKNARAGLLVFIVSLLSFVPGSVFAAANDTVLIKDTVQSLHPYQGLYYFCSPADQPVDIQSVLGQQKQQWRYSEGELPNFGFTSNECWFRFTVRNLNAMQERWELVVDYAMLGELDVYQLDAGGNLIEHYQGGMDRPFDVRPNNTPVPSFPLHLPAGQDSQVFIKVVSASSIQLPLTLMTHDAFANSMQNRTLTQGIFFGGMLVMILYNLSLFFSIREKVYLLYVSWSAVVTLFMAVLHGFAQRYLWPESALISQYILHYLLPLIVLLPSLFTLHFLNLPEKAPRLAGWLKILVATGTILLLLAPFVSRAALIPVSVMAVLVMDFSIFAVGLIRFRDGDQDARIFTLAWACFIVGAATMALNKYGVLPRNALTENLVQTGVFLEVVLLSLALARRINRLKEAHADSVRDRAIAEMEAFKAGARNHAKSEFLATMSHEIRTPMNGIMGMTDLLRRTEMNPQQAQYVGTIYQSTQSLLAVINDILDYSKIESGKLELDYQNVDMESVIDDCVRLFAVPSADKNLPLYTYIDSRVPERITTDPIRFKQILTNLLSNAFKFTDKGQVALHISLKQPPNPQGYAVLQLEVVDTGIGLDETQQNNLFQAFTDVSVRNKHKGAGLGLVISKRLVELLGGSIGVSSSLGRGATFWVSLPVKAEAPSQRQLLAGNTVMLLTESPALSLSLSQILSRWQVNTLEYRNVESALQHPPGRVDIILCEQHHLADTATLNALRERFGNPAMGLLHPTGQPLSDELPDNMLLVETPVSTRALRRSLHTHLQEHESQEPSPAPTERPAGSDALQRLNVIVAEDNAVNQLVVDSILKSLGVHATLVDNGQQALEKFRGSPGYWDMIFMDCEMPQLDGYDATRAIRELEAETGRHCWIIGLSAHATGDYVQKARDAGMDDYLAKPVTQKQVQDALLRGQKSADAALG</sequence>
<keyword evidence="3 11" id="KW-0597">Phosphoprotein</keyword>
<dbReference type="EC" id="2.7.13.3" evidence="2"/>
<keyword evidence="7" id="KW-0067">ATP-binding</keyword>
<dbReference type="InterPro" id="IPR011623">
    <property type="entry name" value="7TMR_DISM_rcpt_extracell_dom1"/>
</dbReference>
<evidence type="ECO:0000256" key="3">
    <source>
        <dbReference type="ARBA" id="ARBA00022553"/>
    </source>
</evidence>
<dbReference type="InterPro" id="IPR005467">
    <property type="entry name" value="His_kinase_dom"/>
</dbReference>
<dbReference type="SUPFAM" id="SSF55874">
    <property type="entry name" value="ATPase domain of HSP90 chaperone/DNA topoisomerase II/histidine kinase"/>
    <property type="match status" value="1"/>
</dbReference>
<accession>L0WE88</accession>
<evidence type="ECO:0000256" key="13">
    <source>
        <dbReference type="SAM" id="Phobius"/>
    </source>
</evidence>
<feature type="domain" description="Histidine kinase" evidence="15">
    <location>
        <begin position="434"/>
        <end position="655"/>
    </location>
</feature>
<keyword evidence="5" id="KW-0547">Nucleotide-binding</keyword>
<feature type="transmembrane region" description="Helical" evidence="13">
    <location>
        <begin position="290"/>
        <end position="308"/>
    </location>
</feature>
<evidence type="ECO:0000256" key="9">
    <source>
        <dbReference type="ARBA" id="ARBA00064003"/>
    </source>
</evidence>
<keyword evidence="13" id="KW-0812">Transmembrane</keyword>
<dbReference type="PROSITE" id="PS50110">
    <property type="entry name" value="RESPONSE_REGULATORY"/>
    <property type="match status" value="1"/>
</dbReference>
<evidence type="ECO:0000256" key="2">
    <source>
        <dbReference type="ARBA" id="ARBA00012438"/>
    </source>
</evidence>
<dbReference type="Pfam" id="PF00512">
    <property type="entry name" value="HisKA"/>
    <property type="match status" value="1"/>
</dbReference>
<dbReference type="InterPro" id="IPR003661">
    <property type="entry name" value="HisK_dim/P_dom"/>
</dbReference>
<dbReference type="InterPro" id="IPR036097">
    <property type="entry name" value="HisK_dim/P_sf"/>
</dbReference>
<dbReference type="Proteomes" id="UP000010164">
    <property type="component" value="Unassembled WGS sequence"/>
</dbReference>
<evidence type="ECO:0000256" key="5">
    <source>
        <dbReference type="ARBA" id="ARBA00022741"/>
    </source>
</evidence>
<dbReference type="SMART" id="SM00387">
    <property type="entry name" value="HATPase_c"/>
    <property type="match status" value="1"/>
</dbReference>
<dbReference type="CDD" id="cd16922">
    <property type="entry name" value="HATPase_EvgS-ArcB-TorS-like"/>
    <property type="match status" value="1"/>
</dbReference>
<dbReference type="Pfam" id="PF00072">
    <property type="entry name" value="Response_reg"/>
    <property type="match status" value="1"/>
</dbReference>
<feature type="transmembrane region" description="Helical" evidence="13">
    <location>
        <begin position="222"/>
        <end position="243"/>
    </location>
</feature>
<feature type="region of interest" description="Disordered" evidence="12">
    <location>
        <begin position="773"/>
        <end position="794"/>
    </location>
</feature>
<dbReference type="Gene3D" id="3.40.50.2300">
    <property type="match status" value="1"/>
</dbReference>
<dbReference type="eggNOG" id="COG2205">
    <property type="taxonomic scope" value="Bacteria"/>
</dbReference>
<proteinExistence type="predicted"/>
<keyword evidence="18" id="KW-1185">Reference proteome</keyword>
<dbReference type="PATRIC" id="fig|1177179.3.peg.1021"/>
<feature type="domain" description="Response regulatory" evidence="16">
    <location>
        <begin position="802"/>
        <end position="922"/>
    </location>
</feature>
<dbReference type="InterPro" id="IPR011006">
    <property type="entry name" value="CheY-like_superfamily"/>
</dbReference>
<evidence type="ECO:0000256" key="8">
    <source>
        <dbReference type="ARBA" id="ARBA00023012"/>
    </source>
</evidence>
<dbReference type="RefSeq" id="WP_008928201.1">
    <property type="nucleotide sequence ID" value="NZ_AMRJ01000005.1"/>
</dbReference>
<dbReference type="FunFam" id="1.10.287.130:FF:000002">
    <property type="entry name" value="Two-component osmosensing histidine kinase"/>
    <property type="match status" value="1"/>
</dbReference>
<feature type="modified residue" description="4-aspartylphosphate" evidence="11">
    <location>
        <position position="853"/>
    </location>
</feature>
<dbReference type="InterPro" id="IPR001789">
    <property type="entry name" value="Sig_transdc_resp-reg_receiver"/>
</dbReference>
<dbReference type="FunFam" id="3.30.565.10:FF:000010">
    <property type="entry name" value="Sensor histidine kinase RcsC"/>
    <property type="match status" value="1"/>
</dbReference>
<dbReference type="PANTHER" id="PTHR45339">
    <property type="entry name" value="HYBRID SIGNAL TRANSDUCTION HISTIDINE KINASE J"/>
    <property type="match status" value="1"/>
</dbReference>
<dbReference type="CDD" id="cd17546">
    <property type="entry name" value="REC_hyHK_CKI1_RcsC-like"/>
    <property type="match status" value="1"/>
</dbReference>
<feature type="transmembrane region" description="Helical" evidence="13">
    <location>
        <begin position="346"/>
        <end position="365"/>
    </location>
</feature>
<keyword evidence="8" id="KW-0902">Two-component regulatory system</keyword>
<feature type="transmembrane region" description="Helical" evidence="13">
    <location>
        <begin position="258"/>
        <end position="278"/>
    </location>
</feature>
<dbReference type="Pfam" id="PF02518">
    <property type="entry name" value="HATPase_c"/>
    <property type="match status" value="1"/>
</dbReference>
<keyword evidence="13" id="KW-0472">Membrane</keyword>
<comment type="catalytic activity">
    <reaction evidence="1">
        <text>ATP + protein L-histidine = ADP + protein N-phospho-L-histidine.</text>
        <dbReference type="EC" id="2.7.13.3"/>
    </reaction>
</comment>
<protein>
    <recommendedName>
        <fullName evidence="10">Sensory/regulatory protein RpfC</fullName>
        <ecNumber evidence="2">2.7.13.3</ecNumber>
    </recommendedName>
</protein>
<dbReference type="SMART" id="SM00388">
    <property type="entry name" value="HisKA"/>
    <property type="match status" value="1"/>
</dbReference>
<dbReference type="Pfam" id="PF07696">
    <property type="entry name" value="7TMR-DISMED2"/>
    <property type="match status" value="1"/>
</dbReference>
<dbReference type="OrthoDB" id="9809567at2"/>
<keyword evidence="4" id="KW-0808">Transferase</keyword>
<evidence type="ECO:0000313" key="17">
    <source>
        <dbReference type="EMBL" id="EKF75039.1"/>
    </source>
</evidence>
<evidence type="ECO:0000256" key="12">
    <source>
        <dbReference type="SAM" id="MobiDB-lite"/>
    </source>
</evidence>
<evidence type="ECO:0000256" key="7">
    <source>
        <dbReference type="ARBA" id="ARBA00022840"/>
    </source>
</evidence>
<dbReference type="InterPro" id="IPR036890">
    <property type="entry name" value="HATPase_C_sf"/>
</dbReference>
<evidence type="ECO:0000256" key="11">
    <source>
        <dbReference type="PROSITE-ProRule" id="PRU00169"/>
    </source>
</evidence>
<comment type="subunit">
    <text evidence="9">At low DSF concentrations, interacts with RpfF.</text>
</comment>
<evidence type="ECO:0000259" key="16">
    <source>
        <dbReference type="PROSITE" id="PS50110"/>
    </source>
</evidence>
<dbReference type="GO" id="GO:0005524">
    <property type="term" value="F:ATP binding"/>
    <property type="evidence" value="ECO:0007669"/>
    <property type="project" value="UniProtKB-KW"/>
</dbReference>
<feature type="transmembrane region" description="Helical" evidence="13">
    <location>
        <begin position="314"/>
        <end position="334"/>
    </location>
</feature>
<dbReference type="GO" id="GO:0000155">
    <property type="term" value="F:phosphorelay sensor kinase activity"/>
    <property type="evidence" value="ECO:0007669"/>
    <property type="project" value="InterPro"/>
</dbReference>
<evidence type="ECO:0000313" key="18">
    <source>
        <dbReference type="Proteomes" id="UP000010164"/>
    </source>
</evidence>
<dbReference type="Gene3D" id="1.10.287.130">
    <property type="match status" value="1"/>
</dbReference>
<dbReference type="Gene3D" id="2.60.40.2380">
    <property type="match status" value="1"/>
</dbReference>
<reference evidence="17 18" key="1">
    <citation type="journal article" date="2012" name="J. Bacteriol.">
        <title>Genome Sequence of the Alkane-Degrading Bacterium Alcanivorax hongdengensis Type Strain A-11-3.</title>
        <authorList>
            <person name="Lai Q."/>
            <person name="Shao Z."/>
        </authorList>
    </citation>
    <scope>NUCLEOTIDE SEQUENCE [LARGE SCALE GENOMIC DNA]</scope>
    <source>
        <strain evidence="17 18">A-11-3</strain>
    </source>
</reference>
<dbReference type="Gene3D" id="3.30.565.10">
    <property type="entry name" value="Histidine kinase-like ATPase, C-terminal domain"/>
    <property type="match status" value="1"/>
</dbReference>
<dbReference type="eggNOG" id="COG0784">
    <property type="taxonomic scope" value="Bacteria"/>
</dbReference>
<feature type="chain" id="PRO_5003947914" description="Sensory/regulatory protein RpfC" evidence="14">
    <location>
        <begin position="27"/>
        <end position="930"/>
    </location>
</feature>
<evidence type="ECO:0000256" key="6">
    <source>
        <dbReference type="ARBA" id="ARBA00022777"/>
    </source>
</evidence>
<comment type="caution">
    <text evidence="17">The sequence shown here is derived from an EMBL/GenBank/DDBJ whole genome shotgun (WGS) entry which is preliminary data.</text>
</comment>
<evidence type="ECO:0000256" key="4">
    <source>
        <dbReference type="ARBA" id="ARBA00022679"/>
    </source>
</evidence>